<proteinExistence type="inferred from homology"/>
<dbReference type="AlphaFoldDB" id="A0A7I7RVT5"/>
<protein>
    <recommendedName>
        <fullName evidence="7">D-amino-acid oxidase</fullName>
        <ecNumber evidence="6">1.4.3.3</ecNumber>
    </recommendedName>
</protein>
<keyword evidence="4 9" id="KW-0274">FAD</keyword>
<dbReference type="EC" id="1.4.3.3" evidence="6"/>
<dbReference type="SUPFAM" id="SSF54373">
    <property type="entry name" value="FAD-linked reductases, C-terminal domain"/>
    <property type="match status" value="1"/>
</dbReference>
<evidence type="ECO:0000313" key="12">
    <source>
        <dbReference type="Proteomes" id="UP000467428"/>
    </source>
</evidence>
<evidence type="ECO:0000256" key="6">
    <source>
        <dbReference type="ARBA" id="ARBA00039101"/>
    </source>
</evidence>
<comment type="cofactor">
    <cofactor evidence="1 9">
        <name>FAD</name>
        <dbReference type="ChEBI" id="CHEBI:57692"/>
    </cofactor>
</comment>
<feature type="binding site" evidence="9">
    <location>
        <position position="177"/>
    </location>
    <ligand>
        <name>FAD</name>
        <dbReference type="ChEBI" id="CHEBI:57692"/>
    </ligand>
</feature>
<dbReference type="PANTHER" id="PTHR11530:SF11">
    <property type="entry name" value="D-ASPARTATE OXIDASE"/>
    <property type="match status" value="1"/>
</dbReference>
<name>A0A7I7RVT5_9MYCO</name>
<evidence type="ECO:0000256" key="2">
    <source>
        <dbReference type="ARBA" id="ARBA00006730"/>
    </source>
</evidence>
<feature type="binding site" evidence="9">
    <location>
        <position position="220"/>
    </location>
    <ligand>
        <name>D-dopa</name>
        <dbReference type="ChEBI" id="CHEBI:149689"/>
    </ligand>
</feature>
<evidence type="ECO:0000259" key="10">
    <source>
        <dbReference type="Pfam" id="PF01266"/>
    </source>
</evidence>
<dbReference type="GO" id="GO:0071949">
    <property type="term" value="F:FAD binding"/>
    <property type="evidence" value="ECO:0007669"/>
    <property type="project" value="InterPro"/>
</dbReference>
<feature type="binding site" evidence="9">
    <location>
        <position position="160"/>
    </location>
    <ligand>
        <name>FAD</name>
        <dbReference type="ChEBI" id="CHEBI:57692"/>
    </ligand>
</feature>
<evidence type="ECO:0000313" key="11">
    <source>
        <dbReference type="EMBL" id="BBY48079.1"/>
    </source>
</evidence>
<dbReference type="Pfam" id="PF01266">
    <property type="entry name" value="DAO"/>
    <property type="match status" value="1"/>
</dbReference>
<keyword evidence="3" id="KW-0285">Flavoprotein</keyword>
<sequence length="325" mass="34469">MPETTSRPLQIVVVGAGIVGLTAAIRLLEAGHGVRMVAADPPTATTSAIAAAVWFPTHVGPPERVAAWGSETFAVLAEHAARGVPGLVMRESLQLYRTPPGEPAWTKALDSVRSAVAEELPGGYPYGLRFTVPSAEMPLYLPWLHRRMLGLGGAFSQGRVQALDEVAAGSDVVVNCTGLGARDLVCDRSVHPVRGRIVRVTNPGLSLSVRDEDHPAGRAYVHPRTNDCILGGTLDEGAWDTSVDLAAGEAIVERCRDLVPELRDARVLEHVVGLRPGRPTVRLEEDEPLASGARVIHDYGHGGAGVTLGWGCAREVVDLVDSHDA</sequence>
<feature type="binding site" evidence="9">
    <location>
        <begin position="302"/>
        <end position="307"/>
    </location>
    <ligand>
        <name>FAD</name>
        <dbReference type="ChEBI" id="CHEBI:57692"/>
    </ligand>
</feature>
<feature type="binding site" evidence="9">
    <location>
        <begin position="46"/>
        <end position="47"/>
    </location>
    <ligand>
        <name>FAD</name>
        <dbReference type="ChEBI" id="CHEBI:57692"/>
    </ligand>
</feature>
<reference evidence="11 12" key="1">
    <citation type="journal article" date="2019" name="Emerg. Microbes Infect.">
        <title>Comprehensive subspecies identification of 175 nontuberculous mycobacteria species based on 7547 genomic profiles.</title>
        <authorList>
            <person name="Matsumoto Y."/>
            <person name="Kinjo T."/>
            <person name="Motooka D."/>
            <person name="Nabeya D."/>
            <person name="Jung N."/>
            <person name="Uechi K."/>
            <person name="Horii T."/>
            <person name="Iida T."/>
            <person name="Fujita J."/>
            <person name="Nakamura S."/>
        </authorList>
    </citation>
    <scope>NUCLEOTIDE SEQUENCE [LARGE SCALE GENOMIC DNA]</scope>
    <source>
        <strain evidence="11 12">JCM 18538</strain>
    </source>
</reference>
<dbReference type="Gene3D" id="3.30.9.10">
    <property type="entry name" value="D-Amino Acid Oxidase, subunit A, domain 2"/>
    <property type="match status" value="1"/>
</dbReference>
<feature type="binding site" evidence="9">
    <location>
        <position position="275"/>
    </location>
    <ligand>
        <name>D-dopa</name>
        <dbReference type="ChEBI" id="CHEBI:149689"/>
    </ligand>
</feature>
<evidence type="ECO:0000256" key="7">
    <source>
        <dbReference type="ARBA" id="ARBA00039751"/>
    </source>
</evidence>
<dbReference type="SUPFAM" id="SSF51971">
    <property type="entry name" value="Nucleotide-binding domain"/>
    <property type="match status" value="1"/>
</dbReference>
<dbReference type="RefSeq" id="WP_163917923.1">
    <property type="nucleotide sequence ID" value="NZ_AP022593.1"/>
</dbReference>
<dbReference type="EMBL" id="AP022593">
    <property type="protein sequence ID" value="BBY48079.1"/>
    <property type="molecule type" value="Genomic_DNA"/>
</dbReference>
<evidence type="ECO:0000256" key="8">
    <source>
        <dbReference type="ARBA" id="ARBA00049547"/>
    </source>
</evidence>
<keyword evidence="5" id="KW-0560">Oxidoreductase</keyword>
<dbReference type="Gene3D" id="3.40.50.720">
    <property type="entry name" value="NAD(P)-binding Rossmann-like Domain"/>
    <property type="match status" value="1"/>
</dbReference>
<keyword evidence="12" id="KW-1185">Reference proteome</keyword>
<dbReference type="GO" id="GO:0003884">
    <property type="term" value="F:D-amino-acid oxidase activity"/>
    <property type="evidence" value="ECO:0007669"/>
    <property type="project" value="UniProtKB-EC"/>
</dbReference>
<evidence type="ECO:0000256" key="4">
    <source>
        <dbReference type="ARBA" id="ARBA00022827"/>
    </source>
</evidence>
<accession>A0A7I7RVT5</accession>
<dbReference type="PIRSF" id="PIRSF000189">
    <property type="entry name" value="D-aa_oxidase"/>
    <property type="match status" value="1"/>
</dbReference>
<evidence type="ECO:0000256" key="5">
    <source>
        <dbReference type="ARBA" id="ARBA00023002"/>
    </source>
</evidence>
<organism evidence="11 12">
    <name type="scientific">Mycolicibacterium arabiense</name>
    <dbReference type="NCBI Taxonomy" id="1286181"/>
    <lineage>
        <taxon>Bacteria</taxon>
        <taxon>Bacillati</taxon>
        <taxon>Actinomycetota</taxon>
        <taxon>Actinomycetes</taxon>
        <taxon>Mycobacteriales</taxon>
        <taxon>Mycobacteriaceae</taxon>
        <taxon>Mycolicibacterium</taxon>
    </lineage>
</organism>
<comment type="catalytic activity">
    <reaction evidence="8">
        <text>a D-alpha-amino acid + O2 + H2O = a 2-oxocarboxylate + H2O2 + NH4(+)</text>
        <dbReference type="Rhea" id="RHEA:21816"/>
        <dbReference type="ChEBI" id="CHEBI:15377"/>
        <dbReference type="ChEBI" id="CHEBI:15379"/>
        <dbReference type="ChEBI" id="CHEBI:16240"/>
        <dbReference type="ChEBI" id="CHEBI:28938"/>
        <dbReference type="ChEBI" id="CHEBI:35179"/>
        <dbReference type="ChEBI" id="CHEBI:59871"/>
        <dbReference type="EC" id="1.4.3.3"/>
    </reaction>
    <physiologicalReaction direction="left-to-right" evidence="8">
        <dbReference type="Rhea" id="RHEA:21817"/>
    </physiologicalReaction>
</comment>
<gene>
    <name evidence="11" type="ORF">MARA_15470</name>
</gene>
<dbReference type="Proteomes" id="UP000467428">
    <property type="component" value="Chromosome"/>
</dbReference>
<dbReference type="PANTHER" id="PTHR11530">
    <property type="entry name" value="D-AMINO ACID OXIDASE"/>
    <property type="match status" value="1"/>
</dbReference>
<feature type="domain" description="FAD dependent oxidoreductase" evidence="10">
    <location>
        <begin position="11"/>
        <end position="319"/>
    </location>
</feature>
<feature type="binding site" evidence="9">
    <location>
        <position position="303"/>
    </location>
    <ligand>
        <name>D-dopa</name>
        <dbReference type="ChEBI" id="CHEBI:149689"/>
    </ligand>
</feature>
<dbReference type="KEGG" id="marz:MARA_15470"/>
<dbReference type="InterPro" id="IPR023209">
    <property type="entry name" value="DAO"/>
</dbReference>
<geneLocation type="plasmid" evidence="12">
    <name>pjcm18538 dna</name>
</geneLocation>
<comment type="similarity">
    <text evidence="2">Belongs to the DAMOX/DASOX family.</text>
</comment>
<dbReference type="GO" id="GO:0019478">
    <property type="term" value="P:D-amino acid catabolic process"/>
    <property type="evidence" value="ECO:0007669"/>
    <property type="project" value="TreeGrafter"/>
</dbReference>
<dbReference type="InterPro" id="IPR006076">
    <property type="entry name" value="FAD-dep_OxRdtase"/>
</dbReference>
<evidence type="ECO:0000256" key="1">
    <source>
        <dbReference type="ARBA" id="ARBA00001974"/>
    </source>
</evidence>
<evidence type="ECO:0000256" key="9">
    <source>
        <dbReference type="PIRSR" id="PIRSR000189-1"/>
    </source>
</evidence>
<dbReference type="GO" id="GO:0005737">
    <property type="term" value="C:cytoplasm"/>
    <property type="evidence" value="ECO:0007669"/>
    <property type="project" value="TreeGrafter"/>
</dbReference>
<evidence type="ECO:0000256" key="3">
    <source>
        <dbReference type="ARBA" id="ARBA00022630"/>
    </source>
</evidence>